<evidence type="ECO:0000256" key="3">
    <source>
        <dbReference type="ARBA" id="ARBA00022729"/>
    </source>
</evidence>
<dbReference type="GO" id="GO:0016020">
    <property type="term" value="C:membrane"/>
    <property type="evidence" value="ECO:0007669"/>
    <property type="project" value="UniProtKB-SubCell"/>
</dbReference>
<proteinExistence type="predicted"/>
<keyword evidence="2" id="KW-0812">Transmembrane</keyword>
<feature type="domain" description="Ig-like" evidence="9">
    <location>
        <begin position="423"/>
        <end position="505"/>
    </location>
</feature>
<dbReference type="SMART" id="SM00408">
    <property type="entry name" value="IGc2"/>
    <property type="match status" value="3"/>
</dbReference>
<keyword evidence="7" id="KW-1015">Disulfide bond</keyword>
<dbReference type="PROSITE" id="PS50835">
    <property type="entry name" value="IG_LIKE"/>
    <property type="match status" value="6"/>
</dbReference>
<keyword evidence="4" id="KW-0677">Repeat</keyword>
<dbReference type="AlphaFoldDB" id="A0A673GRY8"/>
<reference evidence="10" key="2">
    <citation type="submission" date="2025-09" db="UniProtKB">
        <authorList>
            <consortium name="Ensembl"/>
        </authorList>
    </citation>
    <scope>IDENTIFICATION</scope>
</reference>
<evidence type="ECO:0000256" key="1">
    <source>
        <dbReference type="ARBA" id="ARBA00004479"/>
    </source>
</evidence>
<evidence type="ECO:0000256" key="4">
    <source>
        <dbReference type="ARBA" id="ARBA00022737"/>
    </source>
</evidence>
<evidence type="ECO:0000313" key="11">
    <source>
        <dbReference type="Proteomes" id="UP000472270"/>
    </source>
</evidence>
<dbReference type="Ensembl" id="ENSSRHT00000016804.1">
    <property type="protein sequence ID" value="ENSSRHP00000016263.1"/>
    <property type="gene ID" value="ENSSRHG00000008981.1"/>
</dbReference>
<dbReference type="InterPro" id="IPR003598">
    <property type="entry name" value="Ig_sub2"/>
</dbReference>
<name>A0A673GRY8_9TELE</name>
<organism evidence="10 11">
    <name type="scientific">Sinocyclocheilus rhinocerous</name>
    <dbReference type="NCBI Taxonomy" id="307959"/>
    <lineage>
        <taxon>Eukaryota</taxon>
        <taxon>Metazoa</taxon>
        <taxon>Chordata</taxon>
        <taxon>Craniata</taxon>
        <taxon>Vertebrata</taxon>
        <taxon>Euteleostomi</taxon>
        <taxon>Actinopterygii</taxon>
        <taxon>Neopterygii</taxon>
        <taxon>Teleostei</taxon>
        <taxon>Ostariophysi</taxon>
        <taxon>Cypriniformes</taxon>
        <taxon>Cyprinidae</taxon>
        <taxon>Cyprininae</taxon>
        <taxon>Sinocyclocheilus</taxon>
    </lineage>
</organism>
<evidence type="ECO:0000256" key="6">
    <source>
        <dbReference type="ARBA" id="ARBA00023136"/>
    </source>
</evidence>
<feature type="domain" description="Ig-like" evidence="9">
    <location>
        <begin position="274"/>
        <end position="376"/>
    </location>
</feature>
<feature type="domain" description="Ig-like" evidence="9">
    <location>
        <begin position="507"/>
        <end position="611"/>
    </location>
</feature>
<keyword evidence="5" id="KW-1133">Transmembrane helix</keyword>
<evidence type="ECO:0000313" key="10">
    <source>
        <dbReference type="Ensembl" id="ENSSRHP00000016263.1"/>
    </source>
</evidence>
<accession>A0A673GRY8</accession>
<dbReference type="InterPro" id="IPR013151">
    <property type="entry name" value="Immunoglobulin_dom"/>
</dbReference>
<dbReference type="InterPro" id="IPR051102">
    <property type="entry name" value="IgSF_V-set/TM_domain"/>
</dbReference>
<dbReference type="PANTHER" id="PTHR12207:SF25">
    <property type="entry name" value="IMMUNOGLOBULIN SUPERFAMILY MEMBER 2"/>
    <property type="match status" value="1"/>
</dbReference>
<sequence length="850" mass="96252">LDLICIYCLPDKSSLLLSVSFCEARVVKVPVGPLVHVAGQAVSIRCDVSYYEGPRDQDFEWSLVLAGDKLLSLVSTFDSNFVDPSMRDRVNSGDINYNKLGDAAIELKFKKVRATDSGVYRCSTPSTDSVISGNYHADVELKVIGDSLKVAPAIPKSAVSEGESVELQCSATRGFTEHTFLSVTWSIRKGSSPVEEILTFGPDDKIKVGRNYTRRYTDGGFQLDLRGGGFYGLVLKRAKPSDQGEYVCTAQEWVRQGEEGRNWRKILEKSEEMGKVVVTPTGDLSEGDPLQLECQVSSQTFQHTHLSVTWFLHGEEDEIPRPIITLDKDLTVKPGAGFEDGYRAGLISMDKVEDTTYRLKMPQVQQSDQGKFFCKAIEWIQDPDRSWTQIAHKTTTACNVEIKRIGEIFILVNAQNLPGHFFSVTWLKNQQKVAHIGSSGVLTMFDSYKERENAAEMRAVKTSHTDYLLTIRSARAEDQGQYQCEVWQENMNEDGTFKKIQKQMSSPETVSITSQFSQQKKPVRGPKVSLAVRWMFQPRNSTVQTNILSIRHTGEITWRADQRNYQLSIQAQPLDTHFTLMVPRASKQQEGQYQCQVDAYQKDVQKAKIISNPLAVIVQKPVSKMSLYSPTSRLETTVNTDAKLECSVTRTTTDTSRFTITWMFGTQMLLTMDLDAVVKFGPAAGLEMDQRIRMEIRQKQDFQLTIHQVRTSDSGQYHCEVEEWLQDPLGDWYSLKKMSVSKELVVKEKGSLGRGMLLTMDLDAVVKFGPAAGLEMDQRIRMEIRQKQDFQLTIHQVRTSDSGQYHCEVEEWLQDPLGDWYSLKKMSVSKELVVKEKGKNTFTSFTFFFH</sequence>
<feature type="domain" description="Ig-like" evidence="9">
    <location>
        <begin position="152"/>
        <end position="268"/>
    </location>
</feature>
<gene>
    <name evidence="10" type="primary">LOC107730419</name>
</gene>
<dbReference type="InterPro" id="IPR036179">
    <property type="entry name" value="Ig-like_dom_sf"/>
</dbReference>
<dbReference type="FunFam" id="2.60.40.10:FF:000491">
    <property type="entry name" value="Immunoglobulin superfamily, member 3"/>
    <property type="match status" value="1"/>
</dbReference>
<feature type="domain" description="Ig-like" evidence="9">
    <location>
        <begin position="621"/>
        <end position="741"/>
    </location>
</feature>
<dbReference type="Pfam" id="PF00047">
    <property type="entry name" value="ig"/>
    <property type="match status" value="1"/>
</dbReference>
<dbReference type="InterPro" id="IPR003599">
    <property type="entry name" value="Ig_sub"/>
</dbReference>
<evidence type="ECO:0000256" key="5">
    <source>
        <dbReference type="ARBA" id="ARBA00022989"/>
    </source>
</evidence>
<dbReference type="InterPro" id="IPR007110">
    <property type="entry name" value="Ig-like_dom"/>
</dbReference>
<dbReference type="InterPro" id="IPR013106">
    <property type="entry name" value="Ig_V-set"/>
</dbReference>
<dbReference type="InterPro" id="IPR013783">
    <property type="entry name" value="Ig-like_fold"/>
</dbReference>
<reference evidence="10" key="1">
    <citation type="submission" date="2025-08" db="UniProtKB">
        <authorList>
            <consortium name="Ensembl"/>
        </authorList>
    </citation>
    <scope>IDENTIFICATION</scope>
</reference>
<protein>
    <submittedName>
        <fullName evidence="10">Prostaglandin F2 receptor negative regulator-like</fullName>
    </submittedName>
</protein>
<dbReference type="SUPFAM" id="SSF48726">
    <property type="entry name" value="Immunoglobulin"/>
    <property type="match status" value="7"/>
</dbReference>
<dbReference type="FunFam" id="2.60.40.10:FF:000191">
    <property type="entry name" value="Immunoglobulin superfamily member 3"/>
    <property type="match status" value="1"/>
</dbReference>
<keyword evidence="3" id="KW-0732">Signal</keyword>
<evidence type="ECO:0000259" key="9">
    <source>
        <dbReference type="PROSITE" id="PS50835"/>
    </source>
</evidence>
<dbReference type="Proteomes" id="UP000472270">
    <property type="component" value="Unassembled WGS sequence"/>
</dbReference>
<dbReference type="Pfam" id="PF07686">
    <property type="entry name" value="V-set"/>
    <property type="match status" value="2"/>
</dbReference>
<dbReference type="Gene3D" id="2.60.40.10">
    <property type="entry name" value="Immunoglobulins"/>
    <property type="match status" value="7"/>
</dbReference>
<dbReference type="SMART" id="SM00406">
    <property type="entry name" value="IGv"/>
    <property type="match status" value="5"/>
</dbReference>
<evidence type="ECO:0000256" key="8">
    <source>
        <dbReference type="ARBA" id="ARBA00023319"/>
    </source>
</evidence>
<dbReference type="SMART" id="SM00409">
    <property type="entry name" value="IG"/>
    <property type="match status" value="7"/>
</dbReference>
<comment type="subcellular location">
    <subcellularLocation>
        <location evidence="1">Membrane</location>
        <topology evidence="1">Single-pass type I membrane protein</topology>
    </subcellularLocation>
</comment>
<evidence type="ECO:0000256" key="7">
    <source>
        <dbReference type="ARBA" id="ARBA00023157"/>
    </source>
</evidence>
<keyword evidence="8" id="KW-0393">Immunoglobulin domain</keyword>
<evidence type="ECO:0000256" key="2">
    <source>
        <dbReference type="ARBA" id="ARBA00022692"/>
    </source>
</evidence>
<keyword evidence="6" id="KW-0472">Membrane</keyword>
<feature type="domain" description="Ig-like" evidence="9">
    <location>
        <begin position="24"/>
        <end position="132"/>
    </location>
</feature>
<keyword evidence="11" id="KW-1185">Reference proteome</keyword>
<dbReference type="PANTHER" id="PTHR12207">
    <property type="entry name" value="V-SET AND TRANSMEMBRANE DOMAIN-CONTAINING PROTEIN"/>
    <property type="match status" value="1"/>
</dbReference>